<keyword evidence="3 9" id="KW-0540">Nuclease</keyword>
<dbReference type="NCBIfam" id="TIGR01573">
    <property type="entry name" value="cas2"/>
    <property type="match status" value="1"/>
</dbReference>
<keyword evidence="8 9" id="KW-0051">Antiviral defense</keyword>
<dbReference type="SUPFAM" id="SSF143430">
    <property type="entry name" value="TTP0101/SSO1404-like"/>
    <property type="match status" value="1"/>
</dbReference>
<keyword evidence="4 9" id="KW-0479">Metal-binding</keyword>
<keyword evidence="5 9" id="KW-0255">Endonuclease</keyword>
<evidence type="ECO:0000256" key="8">
    <source>
        <dbReference type="ARBA" id="ARBA00023118"/>
    </source>
</evidence>
<accession>A0A1E5KUN2</accession>
<dbReference type="Proteomes" id="UP000095256">
    <property type="component" value="Unassembled WGS sequence"/>
</dbReference>
<evidence type="ECO:0000256" key="1">
    <source>
        <dbReference type="ARBA" id="ARBA00001946"/>
    </source>
</evidence>
<sequence>MSYRYMRQLLFFDLPTETAQDKRAYRKFRKFLIAEGFVMLQFSVYSKLTLNDTQAKTVLRRLEQNKPREGNVVVLKVTEKQFAQMSYLLGDKDASVANSDQRVVFLGEELKGTDSN</sequence>
<dbReference type="GO" id="GO:0051607">
    <property type="term" value="P:defense response to virus"/>
    <property type="evidence" value="ECO:0007669"/>
    <property type="project" value="UniProtKB-UniRule"/>
</dbReference>
<dbReference type="GO" id="GO:0004521">
    <property type="term" value="F:RNA endonuclease activity"/>
    <property type="evidence" value="ECO:0007669"/>
    <property type="project" value="InterPro"/>
</dbReference>
<proteinExistence type="inferred from homology"/>
<comment type="cofactor">
    <cofactor evidence="1 9">
        <name>Mg(2+)</name>
        <dbReference type="ChEBI" id="CHEBI:18420"/>
    </cofactor>
</comment>
<organism evidence="10 11">
    <name type="scientific">Enterococcus rivorum</name>
    <dbReference type="NCBI Taxonomy" id="762845"/>
    <lineage>
        <taxon>Bacteria</taxon>
        <taxon>Bacillati</taxon>
        <taxon>Bacillota</taxon>
        <taxon>Bacilli</taxon>
        <taxon>Lactobacillales</taxon>
        <taxon>Enterococcaceae</taxon>
        <taxon>Enterococcus</taxon>
    </lineage>
</organism>
<evidence type="ECO:0000313" key="11">
    <source>
        <dbReference type="Proteomes" id="UP000095256"/>
    </source>
</evidence>
<reference evidence="10 11" key="1">
    <citation type="submission" date="2016-09" db="EMBL/GenBank/DDBJ databases">
        <authorList>
            <person name="Capua I."/>
            <person name="De Benedictis P."/>
            <person name="Joannis T."/>
            <person name="Lombin L.H."/>
            <person name="Cattoli G."/>
        </authorList>
    </citation>
    <scope>NUCLEOTIDE SEQUENCE [LARGE SCALE GENOMIC DNA]</scope>
    <source>
        <strain evidence="10 11">LMG 25899</strain>
    </source>
</reference>
<evidence type="ECO:0000256" key="6">
    <source>
        <dbReference type="ARBA" id="ARBA00022801"/>
    </source>
</evidence>
<evidence type="ECO:0000256" key="4">
    <source>
        <dbReference type="ARBA" id="ARBA00022723"/>
    </source>
</evidence>
<keyword evidence="7 9" id="KW-0460">Magnesium</keyword>
<comment type="caution">
    <text evidence="10">The sequence shown here is derived from an EMBL/GenBank/DDBJ whole genome shotgun (WGS) entry which is preliminary data.</text>
</comment>
<dbReference type="HAMAP" id="MF_01471">
    <property type="entry name" value="Cas2"/>
    <property type="match status" value="1"/>
</dbReference>
<dbReference type="Pfam" id="PF09827">
    <property type="entry name" value="CRISPR_Cas2"/>
    <property type="match status" value="1"/>
</dbReference>
<dbReference type="OrthoDB" id="9791737at2"/>
<dbReference type="GO" id="GO:0016787">
    <property type="term" value="F:hydrolase activity"/>
    <property type="evidence" value="ECO:0007669"/>
    <property type="project" value="UniProtKB-KW"/>
</dbReference>
<evidence type="ECO:0000256" key="7">
    <source>
        <dbReference type="ARBA" id="ARBA00022842"/>
    </source>
</evidence>
<dbReference type="RefSeq" id="WP_069699602.1">
    <property type="nucleotide sequence ID" value="NZ_JAGGMA010000027.1"/>
</dbReference>
<evidence type="ECO:0000256" key="2">
    <source>
        <dbReference type="ARBA" id="ARBA00009959"/>
    </source>
</evidence>
<evidence type="ECO:0000256" key="5">
    <source>
        <dbReference type="ARBA" id="ARBA00022759"/>
    </source>
</evidence>
<name>A0A1E5KUN2_9ENTE</name>
<dbReference type="GO" id="GO:0046872">
    <property type="term" value="F:metal ion binding"/>
    <property type="evidence" value="ECO:0007669"/>
    <property type="project" value="UniProtKB-UniRule"/>
</dbReference>
<feature type="binding site" evidence="9">
    <location>
        <position position="13"/>
    </location>
    <ligand>
        <name>Mg(2+)</name>
        <dbReference type="ChEBI" id="CHEBI:18420"/>
        <note>catalytic</note>
    </ligand>
</feature>
<dbReference type="EC" id="3.1.-.-" evidence="9"/>
<evidence type="ECO:0000313" key="10">
    <source>
        <dbReference type="EMBL" id="OEH81550.1"/>
    </source>
</evidence>
<dbReference type="CDD" id="cd09638">
    <property type="entry name" value="Cas2_I_II_III"/>
    <property type="match status" value="1"/>
</dbReference>
<dbReference type="InterPro" id="IPR021127">
    <property type="entry name" value="CRISPR_associated_Cas2"/>
</dbReference>
<gene>
    <name evidence="9" type="primary">cas2</name>
    <name evidence="10" type="ORF">BCR26_04725</name>
</gene>
<keyword evidence="6 9" id="KW-0378">Hydrolase</keyword>
<dbReference type="InterPro" id="IPR019199">
    <property type="entry name" value="Virulence_VapD/CRISPR_Cas2"/>
</dbReference>
<comment type="similarity">
    <text evidence="2 9">Belongs to the CRISPR-associated endoribonuclease Cas2 protein family.</text>
</comment>
<dbReference type="EMBL" id="MIEK01000045">
    <property type="protein sequence ID" value="OEH81550.1"/>
    <property type="molecule type" value="Genomic_DNA"/>
</dbReference>
<comment type="function">
    <text evidence="9">CRISPR (clustered regularly interspaced short palindromic repeat), is an adaptive immune system that provides protection against mobile genetic elements (viruses, transposable elements and conjugative plasmids). CRISPR clusters contain sequences complementary to antecedent mobile elements and target invading nucleic acids. CRISPR clusters are transcribed and processed into CRISPR RNA (crRNA). Functions as a ssRNA-specific endoribonuclease. Involved in the integration of spacer DNA into the CRISPR cassette.</text>
</comment>
<evidence type="ECO:0000256" key="9">
    <source>
        <dbReference type="HAMAP-Rule" id="MF_01471"/>
    </source>
</evidence>
<dbReference type="Gene3D" id="3.30.70.240">
    <property type="match status" value="1"/>
</dbReference>
<protein>
    <recommendedName>
        <fullName evidence="9">CRISPR-associated endoribonuclease Cas2</fullName>
        <ecNumber evidence="9">3.1.-.-</ecNumber>
    </recommendedName>
</protein>
<evidence type="ECO:0000256" key="3">
    <source>
        <dbReference type="ARBA" id="ARBA00022722"/>
    </source>
</evidence>
<dbReference type="STRING" id="762845.BCR26_04725"/>
<dbReference type="AlphaFoldDB" id="A0A1E5KUN2"/>
<comment type="subunit">
    <text evidence="9">Homodimer, forms a heterotetramer with a Cas1 homodimer.</text>
</comment>
<dbReference type="GO" id="GO:0043571">
    <property type="term" value="P:maintenance of CRISPR repeat elements"/>
    <property type="evidence" value="ECO:0007669"/>
    <property type="project" value="UniProtKB-UniRule"/>
</dbReference>
<keyword evidence="11" id="KW-1185">Reference proteome</keyword>